<evidence type="ECO:0000313" key="2">
    <source>
        <dbReference type="EMBL" id="KAK7686144.1"/>
    </source>
</evidence>
<proteinExistence type="predicted"/>
<feature type="region of interest" description="Disordered" evidence="1">
    <location>
        <begin position="1"/>
        <end position="158"/>
    </location>
</feature>
<comment type="caution">
    <text evidence="2">The sequence shown here is derived from an EMBL/GenBank/DDBJ whole genome shotgun (WGS) entry which is preliminary data.</text>
</comment>
<feature type="compositionally biased region" description="Low complexity" evidence="1">
    <location>
        <begin position="92"/>
        <end position="103"/>
    </location>
</feature>
<evidence type="ECO:0000256" key="1">
    <source>
        <dbReference type="SAM" id="MobiDB-lite"/>
    </source>
</evidence>
<dbReference type="EMBL" id="JASBNA010000018">
    <property type="protein sequence ID" value="KAK7686144.1"/>
    <property type="molecule type" value="Genomic_DNA"/>
</dbReference>
<evidence type="ECO:0000313" key="3">
    <source>
        <dbReference type="Proteomes" id="UP001385951"/>
    </source>
</evidence>
<accession>A0AAW0G379</accession>
<dbReference type="AlphaFoldDB" id="A0AAW0G379"/>
<protein>
    <submittedName>
        <fullName evidence="2">Uncharacterized protein</fullName>
    </submittedName>
</protein>
<gene>
    <name evidence="2" type="ORF">QCA50_010956</name>
</gene>
<name>A0AAW0G379_9APHY</name>
<keyword evidence="3" id="KW-1185">Reference proteome</keyword>
<organism evidence="2 3">
    <name type="scientific">Cerrena zonata</name>
    <dbReference type="NCBI Taxonomy" id="2478898"/>
    <lineage>
        <taxon>Eukaryota</taxon>
        <taxon>Fungi</taxon>
        <taxon>Dikarya</taxon>
        <taxon>Basidiomycota</taxon>
        <taxon>Agaricomycotina</taxon>
        <taxon>Agaricomycetes</taxon>
        <taxon>Polyporales</taxon>
        <taxon>Cerrenaceae</taxon>
        <taxon>Cerrena</taxon>
    </lineage>
</organism>
<sequence length="158" mass="16591">MDISQLKEEEEESEDELLLKAEEPAPSKTKSSVKVKLAAEVKTSHPASSVMPWFSDDDVPVSHSGGEVLEPPLQPAPEQNNPAVPPHPALPLAPDIAPALPEPQDNRPLAQRRPQRSHIQSCPSGLPAAAAPHVASNSPLPSPGPAPHSPLLPASVKG</sequence>
<feature type="compositionally biased region" description="Pro residues" evidence="1">
    <location>
        <begin position="140"/>
        <end position="150"/>
    </location>
</feature>
<dbReference type="Proteomes" id="UP001385951">
    <property type="component" value="Unassembled WGS sequence"/>
</dbReference>
<reference evidence="2 3" key="1">
    <citation type="submission" date="2022-09" db="EMBL/GenBank/DDBJ databases">
        <authorList>
            <person name="Palmer J.M."/>
        </authorList>
    </citation>
    <scope>NUCLEOTIDE SEQUENCE [LARGE SCALE GENOMIC DNA]</scope>
    <source>
        <strain evidence="2 3">DSM 7382</strain>
    </source>
</reference>